<feature type="region of interest" description="Disordered" evidence="1">
    <location>
        <begin position="227"/>
        <end position="285"/>
    </location>
</feature>
<gene>
    <name evidence="2" type="ORF">GPECTOR_63g28</name>
</gene>
<feature type="compositionally biased region" description="Low complexity" evidence="1">
    <location>
        <begin position="227"/>
        <end position="280"/>
    </location>
</feature>
<dbReference type="Proteomes" id="UP000075714">
    <property type="component" value="Unassembled WGS sequence"/>
</dbReference>
<name>A0A150G5U8_GONPE</name>
<dbReference type="SUPFAM" id="SSF53335">
    <property type="entry name" value="S-adenosyl-L-methionine-dependent methyltransferases"/>
    <property type="match status" value="1"/>
</dbReference>
<dbReference type="OrthoDB" id="540004at2759"/>
<evidence type="ECO:0000256" key="1">
    <source>
        <dbReference type="SAM" id="MobiDB-lite"/>
    </source>
</evidence>
<feature type="compositionally biased region" description="Gly residues" evidence="1">
    <location>
        <begin position="682"/>
        <end position="701"/>
    </location>
</feature>
<organism evidence="2 3">
    <name type="scientific">Gonium pectorale</name>
    <name type="common">Green alga</name>
    <dbReference type="NCBI Taxonomy" id="33097"/>
    <lineage>
        <taxon>Eukaryota</taxon>
        <taxon>Viridiplantae</taxon>
        <taxon>Chlorophyta</taxon>
        <taxon>core chlorophytes</taxon>
        <taxon>Chlorophyceae</taxon>
        <taxon>CS clade</taxon>
        <taxon>Chlamydomonadales</taxon>
        <taxon>Volvocaceae</taxon>
        <taxon>Gonium</taxon>
    </lineage>
</organism>
<feature type="region of interest" description="Disordered" evidence="1">
    <location>
        <begin position="306"/>
        <end position="361"/>
    </location>
</feature>
<reference evidence="3" key="1">
    <citation type="journal article" date="2016" name="Nat. Commun.">
        <title>The Gonium pectorale genome demonstrates co-option of cell cycle regulation during the evolution of multicellularity.</title>
        <authorList>
            <person name="Hanschen E.R."/>
            <person name="Marriage T.N."/>
            <person name="Ferris P.J."/>
            <person name="Hamaji T."/>
            <person name="Toyoda A."/>
            <person name="Fujiyama A."/>
            <person name="Neme R."/>
            <person name="Noguchi H."/>
            <person name="Minakuchi Y."/>
            <person name="Suzuki M."/>
            <person name="Kawai-Toyooka H."/>
            <person name="Smith D.R."/>
            <person name="Sparks H."/>
            <person name="Anderson J."/>
            <person name="Bakaric R."/>
            <person name="Luria V."/>
            <person name="Karger A."/>
            <person name="Kirschner M.W."/>
            <person name="Durand P.M."/>
            <person name="Michod R.E."/>
            <person name="Nozaki H."/>
            <person name="Olson B.J."/>
        </authorList>
    </citation>
    <scope>NUCLEOTIDE SEQUENCE [LARGE SCALE GENOMIC DNA]</scope>
    <source>
        <strain evidence="3">NIES-2863</strain>
    </source>
</reference>
<dbReference type="AlphaFoldDB" id="A0A150G5U8"/>
<feature type="region of interest" description="Disordered" evidence="1">
    <location>
        <begin position="1"/>
        <end position="35"/>
    </location>
</feature>
<feature type="compositionally biased region" description="Polar residues" evidence="1">
    <location>
        <begin position="126"/>
        <end position="136"/>
    </location>
</feature>
<evidence type="ECO:0000313" key="2">
    <source>
        <dbReference type="EMBL" id="KXZ44700.1"/>
    </source>
</evidence>
<sequence>MAASHRAAAARRSSESVVAAAGPTGHAGPTAAAAAAGSASDVTATAGAARAGAVGAGAGPASDPLLSALLGVVAPLEEAGYAYCAVGRTAAWLHGANSMGPDAAPAPAPAMGPPPLPPAPPPQPPQQLKGQQTSRQPEQEGLRGKAEEDESRPQPAASLPSRGCADLDPGRGDGLDPDLRLHLELELELQWDQMKTVHALFSRPGSGWATSPLRHLPAGRATFVMAGQQRPQRQGQGQQHHDYTQQQQQQQEQEPGQPAAAESAGAPAAASPADGARQPASASGGPCAVRVRFSCAYNTGVRANPARVRITPHPPPHPQQPPLPPRAQQQQPHGQEAAGPPYRDVGCDGSGPGGGRSASLAPLLPPASAAAAAVGASAPDGSVPQVWSRSLYGVATEAERAGDTQLAAAAAEALAGMQRELSAYNTAAWGRDTAYDAWVARFGPPREAAARLLGDPGRALGPLLPCLQLPDSPPLAGLSVANLCGSHGHKAVALAALGARVAVVDASAGNAAYARELAAAAGLAAAVSYHVADVAELPRRWRQRQPDESAEVALPAAEAAQLEAGGGGEADSAGAPGRQAAEAAPPALAPGGFDLVLMEMGVLHYFLDLRALMRDVVAPLLRPGGRLLLRDFHPVSTKLLSSRGKKHKATGDYFSTQPLAAVDVAYSKYEEEAAAAAASDSDGGGGGGGTRSGAGAASGGGRPTALLRRWGLGEVVSAVGGSGGLRVLLLDEEAGARLDDAGLPKVFTLLAEKPR</sequence>
<comment type="caution">
    <text evidence="2">The sequence shown here is derived from an EMBL/GenBank/DDBJ whole genome shotgun (WGS) entry which is preliminary data.</text>
</comment>
<keyword evidence="3" id="KW-1185">Reference proteome</keyword>
<evidence type="ECO:0000313" key="3">
    <source>
        <dbReference type="Proteomes" id="UP000075714"/>
    </source>
</evidence>
<dbReference type="EMBL" id="LSYV01000064">
    <property type="protein sequence ID" value="KXZ44700.1"/>
    <property type="molecule type" value="Genomic_DNA"/>
</dbReference>
<accession>A0A150G5U8</accession>
<dbReference type="InterPro" id="IPR029063">
    <property type="entry name" value="SAM-dependent_MTases_sf"/>
</dbReference>
<proteinExistence type="predicted"/>
<feature type="region of interest" description="Disordered" evidence="1">
    <location>
        <begin position="103"/>
        <end position="173"/>
    </location>
</feature>
<protein>
    <submittedName>
        <fullName evidence="2">Uncharacterized protein</fullName>
    </submittedName>
</protein>
<feature type="compositionally biased region" description="Pro residues" evidence="1">
    <location>
        <begin position="312"/>
        <end position="325"/>
    </location>
</feature>
<feature type="compositionally biased region" description="Pro residues" evidence="1">
    <location>
        <begin position="104"/>
        <end position="125"/>
    </location>
</feature>
<dbReference type="Gene3D" id="3.40.50.150">
    <property type="entry name" value="Vaccinia Virus protein VP39"/>
    <property type="match status" value="2"/>
</dbReference>
<feature type="region of interest" description="Disordered" evidence="1">
    <location>
        <begin position="677"/>
        <end position="701"/>
    </location>
</feature>
<feature type="compositionally biased region" description="Basic and acidic residues" evidence="1">
    <location>
        <begin position="137"/>
        <end position="146"/>
    </location>
</feature>